<keyword evidence="2" id="KW-1185">Reference proteome</keyword>
<protein>
    <recommendedName>
        <fullName evidence="3">Haem-binding uptake, Tiki superfamily, ChaN</fullName>
    </recommendedName>
</protein>
<accession>A0ABW5IT18</accession>
<evidence type="ECO:0000313" key="2">
    <source>
        <dbReference type="Proteomes" id="UP001597468"/>
    </source>
</evidence>
<organism evidence="1 2">
    <name type="scientific">Salinimicrobium flavum</name>
    <dbReference type="NCBI Taxonomy" id="1737065"/>
    <lineage>
        <taxon>Bacteria</taxon>
        <taxon>Pseudomonadati</taxon>
        <taxon>Bacteroidota</taxon>
        <taxon>Flavobacteriia</taxon>
        <taxon>Flavobacteriales</taxon>
        <taxon>Flavobacteriaceae</taxon>
        <taxon>Salinimicrobium</taxon>
    </lineage>
</organism>
<name>A0ABW5IT18_9FLAO</name>
<dbReference type="PROSITE" id="PS51257">
    <property type="entry name" value="PROKAR_LIPOPROTEIN"/>
    <property type="match status" value="1"/>
</dbReference>
<sequence length="247" mass="28555">MRKIGILLVVMSMLACNTPEVLVLPTLHGAHELNDNYTYDDLMQIAKAFDPDVIGVEIRPVDMEMNSDSLDKFYPIEMINIRDSFPGKVTGIDFYSESSEQIPVHRDMFTDTASEMGKLKKLQNDMKKDPVLMSRFESSGLPEIYEAQKKMALNSSANDFLKGEYDSLSGRQYSIEDRLYKNTFYEDYSRFNNKRDLQITQNALELIRRNSSKKILILVGANHRNRLMDSLQNKKIKIISDLRFMKK</sequence>
<gene>
    <name evidence="1" type="ORF">ACFSTG_01475</name>
</gene>
<dbReference type="EMBL" id="JBHULT010000005">
    <property type="protein sequence ID" value="MFD2516555.1"/>
    <property type="molecule type" value="Genomic_DNA"/>
</dbReference>
<dbReference type="RefSeq" id="WP_380747749.1">
    <property type="nucleotide sequence ID" value="NZ_JBHULT010000005.1"/>
</dbReference>
<reference evidence="2" key="1">
    <citation type="journal article" date="2019" name="Int. J. Syst. Evol. Microbiol.">
        <title>The Global Catalogue of Microorganisms (GCM) 10K type strain sequencing project: providing services to taxonomists for standard genome sequencing and annotation.</title>
        <authorList>
            <consortium name="The Broad Institute Genomics Platform"/>
            <consortium name="The Broad Institute Genome Sequencing Center for Infectious Disease"/>
            <person name="Wu L."/>
            <person name="Ma J."/>
        </authorList>
    </citation>
    <scope>NUCLEOTIDE SEQUENCE [LARGE SCALE GENOMIC DNA]</scope>
    <source>
        <strain evidence="2">KCTC 42585</strain>
    </source>
</reference>
<evidence type="ECO:0008006" key="3">
    <source>
        <dbReference type="Google" id="ProtNLM"/>
    </source>
</evidence>
<comment type="caution">
    <text evidence="1">The sequence shown here is derived from an EMBL/GenBank/DDBJ whole genome shotgun (WGS) entry which is preliminary data.</text>
</comment>
<proteinExistence type="predicted"/>
<evidence type="ECO:0000313" key="1">
    <source>
        <dbReference type="EMBL" id="MFD2516555.1"/>
    </source>
</evidence>
<dbReference type="Proteomes" id="UP001597468">
    <property type="component" value="Unassembled WGS sequence"/>
</dbReference>